<proteinExistence type="predicted"/>
<keyword evidence="2" id="KW-0812">Transmembrane</keyword>
<feature type="compositionally biased region" description="Acidic residues" evidence="1">
    <location>
        <begin position="332"/>
        <end position="348"/>
    </location>
</feature>
<dbReference type="AlphaFoldDB" id="A0A6L2JJ91"/>
<dbReference type="EMBL" id="BKCJ010000844">
    <property type="protein sequence ID" value="GEU36742.1"/>
    <property type="molecule type" value="Genomic_DNA"/>
</dbReference>
<accession>A0A6L2JJ91</accession>
<keyword evidence="2" id="KW-0472">Membrane</keyword>
<feature type="compositionally biased region" description="Basic and acidic residues" evidence="1">
    <location>
        <begin position="270"/>
        <end position="283"/>
    </location>
</feature>
<feature type="transmembrane region" description="Helical" evidence="2">
    <location>
        <begin position="168"/>
        <end position="192"/>
    </location>
</feature>
<feature type="transmembrane region" description="Helical" evidence="2">
    <location>
        <begin position="66"/>
        <end position="93"/>
    </location>
</feature>
<sequence length="348" mass="39124">MLLLCGWCYIKKFLVESIGSSIRADLLNASAIQSSTADGHVVADGLLLAIESTLTARVDGAIDLTILGFFILSLLVIDALALVSCTLVTASLIEALKPELSNLTKDRSSLGGMKFPVKGGGITCKEAKHDIISIDIALVALENHKAIGKCNMRIDPMMKRQKETRYQVVLDALAISTCYPAFLIMAEVPVIYMHQFWHTFSKHGSSYRFKIDNKKFIMIMEEFRDILNMCPRIEGQEFFDPSYEEEALSFIRHLGHTGEIKDKDDDDEEGTKVASDDDHKEISDDNEGGDDDNVKDDDDSDENVDDDDEMIELDNDEEDINMDERILTLEFHEEEDEEDYDDLYGDLL</sequence>
<reference evidence="3" key="1">
    <citation type="journal article" date="2019" name="Sci. Rep.">
        <title>Draft genome of Tanacetum cinerariifolium, the natural source of mosquito coil.</title>
        <authorList>
            <person name="Yamashiro T."/>
            <person name="Shiraishi A."/>
            <person name="Satake H."/>
            <person name="Nakayama K."/>
        </authorList>
    </citation>
    <scope>NUCLEOTIDE SEQUENCE</scope>
</reference>
<comment type="caution">
    <text evidence="3">The sequence shown here is derived from an EMBL/GenBank/DDBJ whole genome shotgun (WGS) entry which is preliminary data.</text>
</comment>
<gene>
    <name evidence="3" type="ORF">Tci_008720</name>
</gene>
<protein>
    <submittedName>
        <fullName evidence="3">Uncharacterized protein</fullName>
    </submittedName>
</protein>
<evidence type="ECO:0000313" key="3">
    <source>
        <dbReference type="EMBL" id="GEU36742.1"/>
    </source>
</evidence>
<feature type="compositionally biased region" description="Acidic residues" evidence="1">
    <location>
        <begin position="284"/>
        <end position="321"/>
    </location>
</feature>
<name>A0A6L2JJ91_TANCI</name>
<feature type="region of interest" description="Disordered" evidence="1">
    <location>
        <begin position="329"/>
        <end position="348"/>
    </location>
</feature>
<evidence type="ECO:0000256" key="2">
    <source>
        <dbReference type="SAM" id="Phobius"/>
    </source>
</evidence>
<keyword evidence="2" id="KW-1133">Transmembrane helix</keyword>
<organism evidence="3">
    <name type="scientific">Tanacetum cinerariifolium</name>
    <name type="common">Dalmatian daisy</name>
    <name type="synonym">Chrysanthemum cinerariifolium</name>
    <dbReference type="NCBI Taxonomy" id="118510"/>
    <lineage>
        <taxon>Eukaryota</taxon>
        <taxon>Viridiplantae</taxon>
        <taxon>Streptophyta</taxon>
        <taxon>Embryophyta</taxon>
        <taxon>Tracheophyta</taxon>
        <taxon>Spermatophyta</taxon>
        <taxon>Magnoliopsida</taxon>
        <taxon>eudicotyledons</taxon>
        <taxon>Gunneridae</taxon>
        <taxon>Pentapetalae</taxon>
        <taxon>asterids</taxon>
        <taxon>campanulids</taxon>
        <taxon>Asterales</taxon>
        <taxon>Asteraceae</taxon>
        <taxon>Asteroideae</taxon>
        <taxon>Anthemideae</taxon>
        <taxon>Anthemidinae</taxon>
        <taxon>Tanacetum</taxon>
    </lineage>
</organism>
<feature type="region of interest" description="Disordered" evidence="1">
    <location>
        <begin position="259"/>
        <end position="322"/>
    </location>
</feature>
<evidence type="ECO:0000256" key="1">
    <source>
        <dbReference type="SAM" id="MobiDB-lite"/>
    </source>
</evidence>